<evidence type="ECO:0000313" key="3">
    <source>
        <dbReference type="EMBL" id="CAA6804426.1"/>
    </source>
</evidence>
<keyword evidence="1 3" id="KW-0456">Lyase</keyword>
<evidence type="ECO:0000259" key="2">
    <source>
        <dbReference type="Pfam" id="PF04909"/>
    </source>
</evidence>
<dbReference type="Gene3D" id="3.20.20.140">
    <property type="entry name" value="Metal-dependent hydrolases"/>
    <property type="match status" value="1"/>
</dbReference>
<dbReference type="EC" id="4.1.1.45" evidence="3"/>
<accession>A0A6S6SE05</accession>
<dbReference type="EMBL" id="CACVAQ010000099">
    <property type="protein sequence ID" value="CAA6804426.1"/>
    <property type="molecule type" value="Genomic_DNA"/>
</dbReference>
<dbReference type="InterPro" id="IPR032466">
    <property type="entry name" value="Metal_Hydrolase"/>
</dbReference>
<dbReference type="SUPFAM" id="SSF51556">
    <property type="entry name" value="Metallo-dependent hydrolases"/>
    <property type="match status" value="1"/>
</dbReference>
<name>A0A6S6SE05_9BACT</name>
<dbReference type="AlphaFoldDB" id="A0A6S6SE05"/>
<dbReference type="GO" id="GO:0016787">
    <property type="term" value="F:hydrolase activity"/>
    <property type="evidence" value="ECO:0007669"/>
    <property type="project" value="InterPro"/>
</dbReference>
<dbReference type="PANTHER" id="PTHR21240:SF28">
    <property type="entry name" value="ISO-OROTATE DECARBOXYLASE (EUROFUNG)"/>
    <property type="match status" value="1"/>
</dbReference>
<dbReference type="InterPro" id="IPR032465">
    <property type="entry name" value="ACMSD"/>
</dbReference>
<evidence type="ECO:0000256" key="1">
    <source>
        <dbReference type="ARBA" id="ARBA00023239"/>
    </source>
</evidence>
<dbReference type="GO" id="GO:0019748">
    <property type="term" value="P:secondary metabolic process"/>
    <property type="evidence" value="ECO:0007669"/>
    <property type="project" value="TreeGrafter"/>
</dbReference>
<reference evidence="3" key="1">
    <citation type="submission" date="2020-01" db="EMBL/GenBank/DDBJ databases">
        <authorList>
            <person name="Meier V. D."/>
            <person name="Meier V D."/>
        </authorList>
    </citation>
    <scope>NUCLEOTIDE SEQUENCE</scope>
    <source>
        <strain evidence="3">HLG_WM_MAG_10</strain>
    </source>
</reference>
<protein>
    <submittedName>
        <fullName evidence="3">2-amino-3-carboxymuconate-6-semialdehyde decarboxylase (EC)</fullName>
        <ecNumber evidence="3">4.1.1.45</ecNumber>
    </submittedName>
</protein>
<sequence>MKKSKINGHGHLLPEPKQIPQFMKDKKLFWIDDDKGFMRQGNWSRPITAPSFFLKEKLEWMEQNDIERSVILNLSQLYCNGLSLEDTKDAVRFQNDFNAEVQHNHPDKLTCGFVLQPRHLDFALAEMERCVETLGLSVLCLPTHFINAEGKWTSVADPSVDPIYELANHYKLAIEIHPYDGQKMIQLEDAYWRFHLVWMMAQTADTLHLYTLKDIPNRFPNLRTCFAHGCMLGQANLGRRAQGFNGRPDLFTDAKHPEATVGHPNLFFDTLVHDVHTFQLLKSRCGVAQIVAGIDDPYPLGEMEDVPNSYPGKVLDEAVAHGMINKEQQGEIWHDNVLKWLGELPS</sequence>
<dbReference type="GO" id="GO:0001760">
    <property type="term" value="F:aminocarboxymuconate-semialdehyde decarboxylase activity"/>
    <property type="evidence" value="ECO:0007669"/>
    <property type="project" value="UniProtKB-EC"/>
</dbReference>
<dbReference type="Pfam" id="PF04909">
    <property type="entry name" value="Amidohydro_2"/>
    <property type="match status" value="1"/>
</dbReference>
<dbReference type="InterPro" id="IPR006680">
    <property type="entry name" value="Amidohydro-rel"/>
</dbReference>
<dbReference type="GO" id="GO:0005737">
    <property type="term" value="C:cytoplasm"/>
    <property type="evidence" value="ECO:0007669"/>
    <property type="project" value="TreeGrafter"/>
</dbReference>
<proteinExistence type="predicted"/>
<organism evidence="3">
    <name type="scientific">uncultured Aureispira sp</name>
    <dbReference type="NCBI Taxonomy" id="1331704"/>
    <lineage>
        <taxon>Bacteria</taxon>
        <taxon>Pseudomonadati</taxon>
        <taxon>Bacteroidota</taxon>
        <taxon>Saprospiria</taxon>
        <taxon>Saprospirales</taxon>
        <taxon>Saprospiraceae</taxon>
        <taxon>Aureispira</taxon>
        <taxon>environmental samples</taxon>
    </lineage>
</organism>
<feature type="domain" description="Amidohydrolase-related" evidence="2">
    <location>
        <begin position="94"/>
        <end position="283"/>
    </location>
</feature>
<gene>
    <name evidence="3" type="ORF">HELGO_WM33545</name>
</gene>
<dbReference type="PANTHER" id="PTHR21240">
    <property type="entry name" value="2-AMINO-3-CARBOXYLMUCONATE-6-SEMIALDEHYDE DECARBOXYLASE"/>
    <property type="match status" value="1"/>
</dbReference>